<reference evidence="1" key="2">
    <citation type="journal article" date="2015" name="Fish Shellfish Immunol.">
        <title>Early steps in the European eel (Anguilla anguilla)-Vibrio vulnificus interaction in the gills: Role of the RtxA13 toxin.</title>
        <authorList>
            <person name="Callol A."/>
            <person name="Pajuelo D."/>
            <person name="Ebbesson L."/>
            <person name="Teles M."/>
            <person name="MacKenzie S."/>
            <person name="Amaro C."/>
        </authorList>
    </citation>
    <scope>NUCLEOTIDE SEQUENCE</scope>
</reference>
<organism evidence="1">
    <name type="scientific">Anguilla anguilla</name>
    <name type="common">European freshwater eel</name>
    <name type="synonym">Muraena anguilla</name>
    <dbReference type="NCBI Taxonomy" id="7936"/>
    <lineage>
        <taxon>Eukaryota</taxon>
        <taxon>Metazoa</taxon>
        <taxon>Chordata</taxon>
        <taxon>Craniata</taxon>
        <taxon>Vertebrata</taxon>
        <taxon>Euteleostomi</taxon>
        <taxon>Actinopterygii</taxon>
        <taxon>Neopterygii</taxon>
        <taxon>Teleostei</taxon>
        <taxon>Anguilliformes</taxon>
        <taxon>Anguillidae</taxon>
        <taxon>Anguilla</taxon>
    </lineage>
</organism>
<accession>A0A0E9P899</accession>
<dbReference type="AlphaFoldDB" id="A0A0E9P899"/>
<protein>
    <submittedName>
        <fullName evidence="1">Uncharacterized protein</fullName>
    </submittedName>
</protein>
<sequence>MIHSFFFCLLFFNCWISFV</sequence>
<reference evidence="1" key="1">
    <citation type="submission" date="2014-11" db="EMBL/GenBank/DDBJ databases">
        <authorList>
            <person name="Amaro Gonzalez C."/>
        </authorList>
    </citation>
    <scope>NUCLEOTIDE SEQUENCE</scope>
</reference>
<proteinExistence type="predicted"/>
<dbReference type="EMBL" id="GBXM01108085">
    <property type="protein sequence ID" value="JAH00492.1"/>
    <property type="molecule type" value="Transcribed_RNA"/>
</dbReference>
<name>A0A0E9P899_ANGAN</name>
<evidence type="ECO:0000313" key="1">
    <source>
        <dbReference type="EMBL" id="JAH00492.1"/>
    </source>
</evidence>